<organism evidence="3 4">
    <name type="scientific">Aromatoleum bremense</name>
    <dbReference type="NCBI Taxonomy" id="76115"/>
    <lineage>
        <taxon>Bacteria</taxon>
        <taxon>Pseudomonadati</taxon>
        <taxon>Pseudomonadota</taxon>
        <taxon>Betaproteobacteria</taxon>
        <taxon>Rhodocyclales</taxon>
        <taxon>Rhodocyclaceae</taxon>
        <taxon>Aromatoleum</taxon>
    </lineage>
</organism>
<protein>
    <submittedName>
        <fullName evidence="3">Amino acid adenylation domain-containing protein</fullName>
    </submittedName>
</protein>
<evidence type="ECO:0000259" key="2">
    <source>
        <dbReference type="Pfam" id="PF13193"/>
    </source>
</evidence>
<dbReference type="PANTHER" id="PTHR45527">
    <property type="entry name" value="NONRIBOSOMAL PEPTIDE SYNTHETASE"/>
    <property type="match status" value="1"/>
</dbReference>
<dbReference type="CDD" id="cd05930">
    <property type="entry name" value="A_NRPS"/>
    <property type="match status" value="1"/>
</dbReference>
<dbReference type="InterPro" id="IPR000873">
    <property type="entry name" value="AMP-dep_synth/lig_dom"/>
</dbReference>
<feature type="domain" description="AMP-dependent synthetase/ligase" evidence="1">
    <location>
        <begin position="14"/>
        <end position="382"/>
    </location>
</feature>
<comment type="caution">
    <text evidence="3">The sequence shown here is derived from an EMBL/GenBank/DDBJ whole genome shotgun (WGS) entry which is preliminary data.</text>
</comment>
<proteinExistence type="predicted"/>
<dbReference type="InterPro" id="IPR020459">
    <property type="entry name" value="AMP-binding"/>
</dbReference>
<feature type="domain" description="AMP-binding enzyme C-terminal" evidence="2">
    <location>
        <begin position="437"/>
        <end position="512"/>
    </location>
</feature>
<dbReference type="NCBIfam" id="TIGR01733">
    <property type="entry name" value="AA-adenyl-dom"/>
    <property type="match status" value="1"/>
</dbReference>
<dbReference type="Gene3D" id="3.40.50.12780">
    <property type="entry name" value="N-terminal domain of ligase-like"/>
    <property type="match status" value="1"/>
</dbReference>
<dbReference type="Gene3D" id="3.30.300.30">
    <property type="match status" value="1"/>
</dbReference>
<dbReference type="InterPro" id="IPR042099">
    <property type="entry name" value="ANL_N_sf"/>
</dbReference>
<dbReference type="Pfam" id="PF13193">
    <property type="entry name" value="AMP-binding_C"/>
    <property type="match status" value="1"/>
</dbReference>
<keyword evidence="4" id="KW-1185">Reference proteome</keyword>
<gene>
    <name evidence="3" type="ORF">GPA24_13560</name>
</gene>
<dbReference type="PROSITE" id="PS00455">
    <property type="entry name" value="AMP_BINDING"/>
    <property type="match status" value="1"/>
</dbReference>
<dbReference type="InterPro" id="IPR025110">
    <property type="entry name" value="AMP-bd_C"/>
</dbReference>
<dbReference type="SUPFAM" id="SSF56801">
    <property type="entry name" value="Acetyl-CoA synthetase-like"/>
    <property type="match status" value="1"/>
</dbReference>
<accession>A0ABX1NXG8</accession>
<name>A0ABX1NXG8_9RHOO</name>
<evidence type="ECO:0000313" key="3">
    <source>
        <dbReference type="EMBL" id="NMG16553.1"/>
    </source>
</evidence>
<evidence type="ECO:0000259" key="1">
    <source>
        <dbReference type="Pfam" id="PF00501"/>
    </source>
</evidence>
<dbReference type="PRINTS" id="PR00154">
    <property type="entry name" value="AMPBINDING"/>
</dbReference>
<dbReference type="Proteomes" id="UP000633943">
    <property type="component" value="Unassembled WGS sequence"/>
</dbReference>
<dbReference type="InterPro" id="IPR045851">
    <property type="entry name" value="AMP-bd_C_sf"/>
</dbReference>
<reference evidence="3 4" key="1">
    <citation type="submission" date="2019-12" db="EMBL/GenBank/DDBJ databases">
        <title>Comparative genomics gives insights into the taxonomy of the Azoarcus-Aromatoleum group and reveals separate origins of nif in the plant-associated Azoarcus and non-plant-associated Aromatoleum sub-groups.</title>
        <authorList>
            <person name="Lafos M."/>
            <person name="Maluk M."/>
            <person name="Batista M."/>
            <person name="Junghare M."/>
            <person name="Carmona M."/>
            <person name="Faoro H."/>
            <person name="Cruz L.M."/>
            <person name="Battistoni F."/>
            <person name="De Souza E."/>
            <person name="Pedrosa F."/>
            <person name="Chen W.-M."/>
            <person name="Poole P.S."/>
            <person name="Dixon R.A."/>
            <person name="James E.K."/>
        </authorList>
    </citation>
    <scope>NUCLEOTIDE SEQUENCE [LARGE SCALE GENOMIC DNA]</scope>
    <source>
        <strain evidence="3 4">PbN1</strain>
    </source>
</reference>
<dbReference type="RefSeq" id="WP_169203122.1">
    <property type="nucleotide sequence ID" value="NZ_CP059467.1"/>
</dbReference>
<sequence length="522" mass="57470">MPNPRPLHQFLCDAAALHPSRTAVVEPEHGSISYAALDGLSDRLRDRLAAVGVRAGDRVGIYLRKSIDAVAAIYGILKAGAAYVPVDPDAPPARNAYIMHNCAVRAIVMEKRLEDRFSTEFFALGEPPPLLLLDGTGGGDPLARLLDEAQAQRPAAAAKNVMSQPEDLAYILYTSGSTGKPKGVMLSHENAVSFVDWCSAVFEPQPDDRFSSHAPLHFDLSILDIHVALKHGATLVLIPEERGKDALHLARLIAEERISIWYSAPSILSLMAQFGDLARHDCSALRLVLFAGEVFPVKHLRTLCSQLPKPRYFNLYGPTETNVCTYYELVPPVPDERTSPYPIGKVCEHLRGKVVDEHNAPVKPGDEGELCITGSGVMQGYWSLPERTAEGFLVDDDGTRWYRTGDIVVEAADGNHIYRGRRDRMVKRRGYRVELGEIEAGLYQHPLVKEVAVVAVPDAEAGVRITAFLSSKGADKASLIELKRFCAARIPLYMIPDRFTWLEALPKTSTDKTDYQQLKGLS</sequence>
<dbReference type="InterPro" id="IPR010071">
    <property type="entry name" value="AA_adenyl_dom"/>
</dbReference>
<dbReference type="PANTHER" id="PTHR45527:SF1">
    <property type="entry name" value="FATTY ACID SYNTHASE"/>
    <property type="match status" value="1"/>
</dbReference>
<dbReference type="Pfam" id="PF00501">
    <property type="entry name" value="AMP-binding"/>
    <property type="match status" value="1"/>
</dbReference>
<dbReference type="InterPro" id="IPR020845">
    <property type="entry name" value="AMP-binding_CS"/>
</dbReference>
<evidence type="ECO:0000313" key="4">
    <source>
        <dbReference type="Proteomes" id="UP000633943"/>
    </source>
</evidence>
<dbReference type="EMBL" id="WTVP01000039">
    <property type="protein sequence ID" value="NMG16553.1"/>
    <property type="molecule type" value="Genomic_DNA"/>
</dbReference>